<evidence type="ECO:0000313" key="3">
    <source>
        <dbReference type="EMBL" id="CAG8457565.1"/>
    </source>
</evidence>
<dbReference type="SUPFAM" id="SSF47095">
    <property type="entry name" value="HMG-box"/>
    <property type="match status" value="1"/>
</dbReference>
<proteinExistence type="predicted"/>
<evidence type="ECO:0000259" key="2">
    <source>
        <dbReference type="SMART" id="SM00398"/>
    </source>
</evidence>
<reference evidence="3" key="1">
    <citation type="submission" date="2021-06" db="EMBL/GenBank/DDBJ databases">
        <authorList>
            <person name="Kallberg Y."/>
            <person name="Tangrot J."/>
            <person name="Rosling A."/>
        </authorList>
    </citation>
    <scope>NUCLEOTIDE SEQUENCE</scope>
    <source>
        <strain evidence="3">FL130A</strain>
    </source>
</reference>
<dbReference type="SMART" id="SM00398">
    <property type="entry name" value="HMG"/>
    <property type="match status" value="1"/>
</dbReference>
<keyword evidence="4" id="KW-1185">Reference proteome</keyword>
<dbReference type="InterPro" id="IPR036910">
    <property type="entry name" value="HMG_box_dom_sf"/>
</dbReference>
<evidence type="ECO:0000313" key="4">
    <source>
        <dbReference type="Proteomes" id="UP000789508"/>
    </source>
</evidence>
<protein>
    <submittedName>
        <fullName evidence="3">2596_t:CDS:1</fullName>
    </submittedName>
</protein>
<dbReference type="OrthoDB" id="2307332at2759"/>
<feature type="compositionally biased region" description="Polar residues" evidence="1">
    <location>
        <begin position="156"/>
        <end position="205"/>
    </location>
</feature>
<accession>A0A9N8VJB7</accession>
<dbReference type="Pfam" id="PF00505">
    <property type="entry name" value="HMG_box"/>
    <property type="match status" value="1"/>
</dbReference>
<dbReference type="Gene3D" id="1.10.30.10">
    <property type="entry name" value="High mobility group box domain"/>
    <property type="match status" value="1"/>
</dbReference>
<name>A0A9N8VJB7_9GLOM</name>
<feature type="region of interest" description="Disordered" evidence="1">
    <location>
        <begin position="1"/>
        <end position="20"/>
    </location>
</feature>
<feature type="region of interest" description="Disordered" evidence="1">
    <location>
        <begin position="156"/>
        <end position="222"/>
    </location>
</feature>
<organism evidence="3 4">
    <name type="scientific">Ambispora leptoticha</name>
    <dbReference type="NCBI Taxonomy" id="144679"/>
    <lineage>
        <taxon>Eukaryota</taxon>
        <taxon>Fungi</taxon>
        <taxon>Fungi incertae sedis</taxon>
        <taxon>Mucoromycota</taxon>
        <taxon>Glomeromycotina</taxon>
        <taxon>Glomeromycetes</taxon>
        <taxon>Archaeosporales</taxon>
        <taxon>Ambisporaceae</taxon>
        <taxon>Ambispora</taxon>
    </lineage>
</organism>
<evidence type="ECO:0000256" key="1">
    <source>
        <dbReference type="SAM" id="MobiDB-lite"/>
    </source>
</evidence>
<dbReference type="EMBL" id="CAJVPS010000145">
    <property type="protein sequence ID" value="CAG8457565.1"/>
    <property type="molecule type" value="Genomic_DNA"/>
</dbReference>
<gene>
    <name evidence="3" type="ORF">ALEPTO_LOCUS1362</name>
</gene>
<dbReference type="InterPro" id="IPR009071">
    <property type="entry name" value="HMG_box_dom"/>
</dbReference>
<sequence>MTSSTSQNSEAVQPASSSNFTNVLPTQFQLTSPIPTANEIVEKRKRSNKLTKSTNGFILYRTIYLEELKKKSKKLSMTQLSRRAGPAWTNEPDAVKKMFKKLAEDVSKLLKKAHMESKEFVNKRWDIQTTPSRSRSKRNNDESKEFQFLIITSASVSGSTSPTNWNSDNIESHQDVSQQISSSNIESHQDASQQIPGSNFSSFVNNPPIFANHPSEDNHAGTSLHEGLVYSDISQNEQSATQNRELSNLTSSEGFMYMGFMENEN</sequence>
<comment type="caution">
    <text evidence="3">The sequence shown here is derived from an EMBL/GenBank/DDBJ whole genome shotgun (WGS) entry which is preliminary data.</text>
</comment>
<feature type="domain" description="HMG box" evidence="2">
    <location>
        <begin position="49"/>
        <end position="119"/>
    </location>
</feature>
<dbReference type="AlphaFoldDB" id="A0A9N8VJB7"/>
<dbReference type="Proteomes" id="UP000789508">
    <property type="component" value="Unassembled WGS sequence"/>
</dbReference>